<dbReference type="Gene3D" id="3.40.50.720">
    <property type="entry name" value="NAD(P)-binding Rossmann-like Domain"/>
    <property type="match status" value="1"/>
</dbReference>
<evidence type="ECO:0000256" key="1">
    <source>
        <dbReference type="ARBA" id="ARBA00022857"/>
    </source>
</evidence>
<reference evidence="3 4" key="1">
    <citation type="submission" date="2019-07" db="EMBL/GenBank/DDBJ databases">
        <title>Qingshengfaniella alkalisoli gen. nov., sp. nov., isolated from saline soil.</title>
        <authorList>
            <person name="Xu L."/>
            <person name="Huang X.-X."/>
            <person name="Sun J.-Q."/>
        </authorList>
    </citation>
    <scope>NUCLEOTIDE SEQUENCE [LARGE SCALE GENOMIC DNA]</scope>
    <source>
        <strain evidence="3 4">DSM 27279</strain>
    </source>
</reference>
<keyword evidence="4" id="KW-1185">Reference proteome</keyword>
<dbReference type="GO" id="GO:0016491">
    <property type="term" value="F:oxidoreductase activity"/>
    <property type="evidence" value="ECO:0007669"/>
    <property type="project" value="InterPro"/>
</dbReference>
<comment type="caution">
    <text evidence="3">The sequence shown here is derived from an EMBL/GenBank/DDBJ whole genome shotgun (WGS) entry which is preliminary data.</text>
</comment>
<dbReference type="PANTHER" id="PTHR44154">
    <property type="entry name" value="QUINONE OXIDOREDUCTASE"/>
    <property type="match status" value="1"/>
</dbReference>
<dbReference type="Proteomes" id="UP000318405">
    <property type="component" value="Unassembled WGS sequence"/>
</dbReference>
<dbReference type="SUPFAM" id="SSF51735">
    <property type="entry name" value="NAD(P)-binding Rossmann-fold domains"/>
    <property type="match status" value="1"/>
</dbReference>
<dbReference type="InterPro" id="IPR051603">
    <property type="entry name" value="Zinc-ADH_QOR/CCCR"/>
</dbReference>
<dbReference type="SMART" id="SM00829">
    <property type="entry name" value="PKS_ER"/>
    <property type="match status" value="1"/>
</dbReference>
<dbReference type="InterPro" id="IPR013154">
    <property type="entry name" value="ADH-like_N"/>
</dbReference>
<dbReference type="Gene3D" id="3.90.180.10">
    <property type="entry name" value="Medium-chain alcohol dehydrogenases, catalytic domain"/>
    <property type="match status" value="1"/>
</dbReference>
<dbReference type="RefSeq" id="WP_143947196.1">
    <property type="nucleotide sequence ID" value="NZ_BAABMB010000004.1"/>
</dbReference>
<keyword evidence="1" id="KW-0521">NADP</keyword>
<dbReference type="InterPro" id="IPR011032">
    <property type="entry name" value="GroES-like_sf"/>
</dbReference>
<dbReference type="OrthoDB" id="4190732at2"/>
<protein>
    <submittedName>
        <fullName evidence="3">Zinc-binding dehydrogenase</fullName>
    </submittedName>
</protein>
<organism evidence="3 4">
    <name type="scientific">Verticiella sediminum</name>
    <dbReference type="NCBI Taxonomy" id="1247510"/>
    <lineage>
        <taxon>Bacteria</taxon>
        <taxon>Pseudomonadati</taxon>
        <taxon>Pseudomonadota</taxon>
        <taxon>Betaproteobacteria</taxon>
        <taxon>Burkholderiales</taxon>
        <taxon>Alcaligenaceae</taxon>
        <taxon>Verticiella</taxon>
    </lineage>
</organism>
<gene>
    <name evidence="3" type="ORF">FOZ76_05825</name>
</gene>
<evidence type="ECO:0000259" key="2">
    <source>
        <dbReference type="SMART" id="SM00829"/>
    </source>
</evidence>
<evidence type="ECO:0000313" key="4">
    <source>
        <dbReference type="Proteomes" id="UP000318405"/>
    </source>
</evidence>
<proteinExistence type="predicted"/>
<dbReference type="SUPFAM" id="SSF50129">
    <property type="entry name" value="GroES-like"/>
    <property type="match status" value="1"/>
</dbReference>
<accession>A0A556AXJ9</accession>
<dbReference type="Pfam" id="PF08240">
    <property type="entry name" value="ADH_N"/>
    <property type="match status" value="1"/>
</dbReference>
<dbReference type="InterPro" id="IPR036291">
    <property type="entry name" value="NAD(P)-bd_dom_sf"/>
</dbReference>
<feature type="domain" description="Enoyl reductase (ER)" evidence="2">
    <location>
        <begin position="10"/>
        <end position="321"/>
    </location>
</feature>
<name>A0A556AXJ9_9BURK</name>
<dbReference type="Pfam" id="PF00107">
    <property type="entry name" value="ADH_zinc_N"/>
    <property type="match status" value="1"/>
</dbReference>
<sequence>MKAFVRTETGISLDDVPIPVPGPTQILVKVHASSLNRADLALADGKAHGQHGGAGTPLGLEWAGEVVALGSTVTAYGKADRVMCSGLGGFAEYAVTDWRRAFPLPDSAVDYDTAACLPIALRTSHTALAELGQLRAGQSVLILGASSSVGLMCLQVAKLLGAGLLIGTSTKPDSRARLSAFGVDLALDSGDPEWAAQALAATQGRGADLLVDFLAGPLINDSMRATAIGGRMVNVGRMAGETGRFDFDLHSLRRIQYLGMTFRTRTDENIGEIAQRVRADLWPALQSGKLGLPIDVRLPLEQAEDAFALMRRNEHFGKIVLTQ</sequence>
<evidence type="ECO:0000313" key="3">
    <source>
        <dbReference type="EMBL" id="TSH97671.1"/>
    </source>
</evidence>
<dbReference type="InterPro" id="IPR020843">
    <property type="entry name" value="ER"/>
</dbReference>
<dbReference type="AlphaFoldDB" id="A0A556AXJ9"/>
<dbReference type="PANTHER" id="PTHR44154:SF1">
    <property type="entry name" value="QUINONE OXIDOREDUCTASE"/>
    <property type="match status" value="1"/>
</dbReference>
<dbReference type="InterPro" id="IPR013149">
    <property type="entry name" value="ADH-like_C"/>
</dbReference>
<dbReference type="EMBL" id="VLTJ01000008">
    <property type="protein sequence ID" value="TSH97671.1"/>
    <property type="molecule type" value="Genomic_DNA"/>
</dbReference>